<dbReference type="AlphaFoldDB" id="A0A1L8R8Q9"/>
<keyword evidence="1" id="KW-0812">Transmembrane</keyword>
<evidence type="ECO:0000313" key="3">
    <source>
        <dbReference type="Proteomes" id="UP000182835"/>
    </source>
</evidence>
<dbReference type="RefSeq" id="WP_071864148.1">
    <property type="nucleotide sequence ID" value="NZ_JBHLVQ010000033.1"/>
</dbReference>
<feature type="transmembrane region" description="Helical" evidence="1">
    <location>
        <begin position="12"/>
        <end position="45"/>
    </location>
</feature>
<accession>A0A1L8R8Q9</accession>
<comment type="caution">
    <text evidence="2">The sequence shown here is derived from an EMBL/GenBank/DDBJ whole genome shotgun (WGS) entry which is preliminary data.</text>
</comment>
<protein>
    <recommendedName>
        <fullName evidence="4">Small integral membrane protein</fullName>
    </recommendedName>
</protein>
<sequence>MKEFVSQYKLPLIFGGLGLILAILFVSIGFFKTLLIILLTALGAFLGHYLEKNGVIPAIFKQQNKS</sequence>
<organism evidence="2 3">
    <name type="scientific">Enterococcus canintestini</name>
    <dbReference type="NCBI Taxonomy" id="317010"/>
    <lineage>
        <taxon>Bacteria</taxon>
        <taxon>Bacillati</taxon>
        <taxon>Bacillota</taxon>
        <taxon>Bacilli</taxon>
        <taxon>Lactobacillales</taxon>
        <taxon>Enterococcaceae</taxon>
        <taxon>Enterococcus</taxon>
    </lineage>
</organism>
<keyword evidence="1" id="KW-1133">Transmembrane helix</keyword>
<reference evidence="2 3" key="1">
    <citation type="submission" date="2014-12" db="EMBL/GenBank/DDBJ databases">
        <title>Draft genome sequences of 29 type strains of Enterococci.</title>
        <authorList>
            <person name="Zhong Z."/>
            <person name="Sun Z."/>
            <person name="Liu W."/>
            <person name="Zhang W."/>
            <person name="Zhang H."/>
        </authorList>
    </citation>
    <scope>NUCLEOTIDE SEQUENCE [LARGE SCALE GENOMIC DNA]</scope>
    <source>
        <strain evidence="2 3">DSM 21207</strain>
    </source>
</reference>
<evidence type="ECO:0000256" key="1">
    <source>
        <dbReference type="SAM" id="Phobius"/>
    </source>
</evidence>
<dbReference type="InterPro" id="IPR018730">
    <property type="entry name" value="DUF2273"/>
</dbReference>
<dbReference type="Pfam" id="PF10031">
    <property type="entry name" value="DUF2273"/>
    <property type="match status" value="1"/>
</dbReference>
<name>A0A1L8R8Q9_9ENTE</name>
<dbReference type="Proteomes" id="UP000182835">
    <property type="component" value="Unassembled WGS sequence"/>
</dbReference>
<keyword evidence="1" id="KW-0472">Membrane</keyword>
<gene>
    <name evidence="2" type="ORF">RU96_GL001624</name>
</gene>
<evidence type="ECO:0008006" key="4">
    <source>
        <dbReference type="Google" id="ProtNLM"/>
    </source>
</evidence>
<evidence type="ECO:0000313" key="2">
    <source>
        <dbReference type="EMBL" id="OJG16127.1"/>
    </source>
</evidence>
<dbReference type="STRING" id="317010.RU96_GL001624"/>
<proteinExistence type="predicted"/>
<dbReference type="EMBL" id="JXKG01000003">
    <property type="protein sequence ID" value="OJG16127.1"/>
    <property type="molecule type" value="Genomic_DNA"/>
</dbReference>